<dbReference type="InterPro" id="IPR028389">
    <property type="entry name" value="POT1"/>
</dbReference>
<dbReference type="InterPro" id="IPR012340">
    <property type="entry name" value="NA-bd_OB-fold"/>
</dbReference>
<proteinExistence type="predicted"/>
<comment type="subcellular location">
    <subcellularLocation>
        <location evidence="1">Chromosome</location>
        <location evidence="1">Telomere</location>
    </subcellularLocation>
</comment>
<keyword evidence="2" id="KW-0158">Chromosome</keyword>
<reference evidence="6 7" key="1">
    <citation type="submission" date="2024-08" db="EMBL/GenBank/DDBJ databases">
        <title>Insights into the chromosomal genome structure of Flemingia macrophylla.</title>
        <authorList>
            <person name="Ding Y."/>
            <person name="Zhao Y."/>
            <person name="Bi W."/>
            <person name="Wu M."/>
            <person name="Zhao G."/>
            <person name="Gong Y."/>
            <person name="Li W."/>
            <person name="Zhang P."/>
        </authorList>
    </citation>
    <scope>NUCLEOTIDE SEQUENCE [LARGE SCALE GENOMIC DNA]</scope>
    <source>
        <strain evidence="6">DYQJB</strain>
        <tissue evidence="6">Leaf</tissue>
    </source>
</reference>
<organism evidence="6 7">
    <name type="scientific">Flemingia macrophylla</name>
    <dbReference type="NCBI Taxonomy" id="520843"/>
    <lineage>
        <taxon>Eukaryota</taxon>
        <taxon>Viridiplantae</taxon>
        <taxon>Streptophyta</taxon>
        <taxon>Embryophyta</taxon>
        <taxon>Tracheophyta</taxon>
        <taxon>Spermatophyta</taxon>
        <taxon>Magnoliopsida</taxon>
        <taxon>eudicotyledons</taxon>
        <taxon>Gunneridae</taxon>
        <taxon>Pentapetalae</taxon>
        <taxon>rosids</taxon>
        <taxon>fabids</taxon>
        <taxon>Fabales</taxon>
        <taxon>Fabaceae</taxon>
        <taxon>Papilionoideae</taxon>
        <taxon>50 kb inversion clade</taxon>
        <taxon>NPAAA clade</taxon>
        <taxon>indigoferoid/millettioid clade</taxon>
        <taxon>Phaseoleae</taxon>
        <taxon>Flemingia</taxon>
    </lineage>
</organism>
<protein>
    <recommendedName>
        <fullName evidence="5">Telomeric single stranded DNA binding POT1/Cdc13 domain-containing protein</fullName>
    </recommendedName>
</protein>
<dbReference type="AlphaFoldDB" id="A0ABD1N2M7"/>
<evidence type="ECO:0000259" key="5">
    <source>
        <dbReference type="SMART" id="SM00976"/>
    </source>
</evidence>
<evidence type="ECO:0000313" key="7">
    <source>
        <dbReference type="Proteomes" id="UP001603857"/>
    </source>
</evidence>
<dbReference type="GO" id="GO:0000781">
    <property type="term" value="C:chromosome, telomeric region"/>
    <property type="evidence" value="ECO:0007669"/>
    <property type="project" value="UniProtKB-SubCell"/>
</dbReference>
<dbReference type="InterPro" id="IPR011564">
    <property type="entry name" value="Telomer_end-bd_POT1/Cdc13"/>
</dbReference>
<evidence type="ECO:0000256" key="4">
    <source>
        <dbReference type="ARBA" id="ARBA00023125"/>
    </source>
</evidence>
<gene>
    <name evidence="6" type="ORF">Fmac_003621</name>
</gene>
<dbReference type="CDD" id="cd04497">
    <property type="entry name" value="hPOT1_OB1_like"/>
    <property type="match status" value="1"/>
</dbReference>
<dbReference type="PANTHER" id="PTHR14513:SF0">
    <property type="entry name" value="PROTECTION OF TELOMERES PROTEIN 1"/>
    <property type="match status" value="1"/>
</dbReference>
<comment type="caution">
    <text evidence="6">The sequence shown here is derived from an EMBL/GenBank/DDBJ whole genome shotgun (WGS) entry which is preliminary data.</text>
</comment>
<dbReference type="SMART" id="SM00976">
    <property type="entry name" value="Telo_bind"/>
    <property type="match status" value="1"/>
</dbReference>
<feature type="domain" description="Telomeric single stranded DNA binding POT1/Cdc13" evidence="5">
    <location>
        <begin position="6"/>
        <end position="141"/>
    </location>
</feature>
<dbReference type="Proteomes" id="UP001603857">
    <property type="component" value="Unassembled WGS sequence"/>
</dbReference>
<dbReference type="Pfam" id="PF02765">
    <property type="entry name" value="POT1"/>
    <property type="match status" value="1"/>
</dbReference>
<dbReference type="Pfam" id="PF25507">
    <property type="entry name" value="OB_POT1A"/>
    <property type="match status" value="1"/>
</dbReference>
<evidence type="ECO:0000256" key="2">
    <source>
        <dbReference type="ARBA" id="ARBA00022454"/>
    </source>
</evidence>
<dbReference type="GO" id="GO:0003677">
    <property type="term" value="F:DNA binding"/>
    <property type="evidence" value="ECO:0007669"/>
    <property type="project" value="UniProtKB-KW"/>
</dbReference>
<dbReference type="EMBL" id="JBGMDY010000002">
    <property type="protein sequence ID" value="KAL2342336.1"/>
    <property type="molecule type" value="Genomic_DNA"/>
</dbReference>
<dbReference type="SUPFAM" id="SSF50249">
    <property type="entry name" value="Nucleic acid-binding proteins"/>
    <property type="match status" value="2"/>
</dbReference>
<evidence type="ECO:0000256" key="3">
    <source>
        <dbReference type="ARBA" id="ARBA00022895"/>
    </source>
</evidence>
<dbReference type="InterPro" id="IPR057620">
    <property type="entry name" value="POT1A/B-like_OB"/>
</dbReference>
<evidence type="ECO:0000313" key="6">
    <source>
        <dbReference type="EMBL" id="KAL2342336.1"/>
    </source>
</evidence>
<accession>A0ABD1N2M7</accession>
<dbReference type="PANTHER" id="PTHR14513">
    <property type="entry name" value="PROTECTION OF TELOMERES 1"/>
    <property type="match status" value="1"/>
</dbReference>
<name>A0ABD1N2M7_9FABA</name>
<dbReference type="Gene3D" id="2.40.50.140">
    <property type="entry name" value="Nucleic acid-binding proteins"/>
    <property type="match status" value="1"/>
</dbReference>
<evidence type="ECO:0000256" key="1">
    <source>
        <dbReference type="ARBA" id="ARBA00004574"/>
    </source>
</evidence>
<keyword evidence="7" id="KW-1185">Reference proteome</keyword>
<sequence>MARDRILSLRDAHTCVNKKVNLFAVIIDFGFPKPTRGTDYCCSIRVIDETHYKVGMSVNIFAEDAGRLPHVAAVGDMIKLCNVMVRTYGAEVNAVFNKRFSSFALYKGKDGDDFVPYQVSLKFHPRNEDKVFLDKLRKWLLNFQLSEGAYSSAYLYFPVHMKILHCFEAAKDEWFIFAWDGTDTPPNAICSKLEDEINSPLPLQLEHSPLPRELLCSFPAVGSILRITSNLGVEKNHLHLLKVGKWVKFVNMQLEVHAGIWRGVFTPFSKLRYTPNDDCLIVERQRLFDERLSLKSGTMLSCSFPKPSCITEVNHVHDEAPVSLMSVLTHSQVTAKFKCLVRVVAAMPCEAKDFCSPAGIYRMRLTLEDSTARIHAIVFAEDGVRTDFNLSETLFDGYPGIDQLTWKMNRLLGVAECGDASAGVKDMPRNPPWVSMLVSSYYVSKTDVWGTRSFRIVDTKVVGDKSL</sequence>
<keyword evidence="3" id="KW-0779">Telomere</keyword>
<keyword evidence="4" id="KW-0238">DNA-binding</keyword>